<protein>
    <submittedName>
        <fullName evidence="1">Uncharacterized protein</fullName>
    </submittedName>
</protein>
<gene>
    <name evidence="1" type="ORF">HNR12_004535</name>
</gene>
<dbReference type="EMBL" id="JACCFO010000001">
    <property type="protein sequence ID" value="NYI98258.1"/>
    <property type="molecule type" value="Genomic_DNA"/>
</dbReference>
<dbReference type="Proteomes" id="UP000575985">
    <property type="component" value="Unassembled WGS sequence"/>
</dbReference>
<dbReference type="AlphaFoldDB" id="A0A853BS95"/>
<name>A0A853BS95_9ACTN</name>
<evidence type="ECO:0000313" key="2">
    <source>
        <dbReference type="Proteomes" id="UP000575985"/>
    </source>
</evidence>
<keyword evidence="2" id="KW-1185">Reference proteome</keyword>
<dbReference type="RefSeq" id="WP_179769439.1">
    <property type="nucleotide sequence ID" value="NZ_JACCFO010000001.1"/>
</dbReference>
<organism evidence="1 2">
    <name type="scientific">Streptomonospora nanhaiensis</name>
    <dbReference type="NCBI Taxonomy" id="1323731"/>
    <lineage>
        <taxon>Bacteria</taxon>
        <taxon>Bacillati</taxon>
        <taxon>Actinomycetota</taxon>
        <taxon>Actinomycetes</taxon>
        <taxon>Streptosporangiales</taxon>
        <taxon>Nocardiopsidaceae</taxon>
        <taxon>Streptomonospora</taxon>
    </lineage>
</organism>
<proteinExistence type="predicted"/>
<accession>A0A853BS95</accession>
<reference evidence="1 2" key="1">
    <citation type="submission" date="2020-07" db="EMBL/GenBank/DDBJ databases">
        <title>Sequencing the genomes of 1000 actinobacteria strains.</title>
        <authorList>
            <person name="Klenk H.-P."/>
        </authorList>
    </citation>
    <scope>NUCLEOTIDE SEQUENCE [LARGE SCALE GENOMIC DNA]</scope>
    <source>
        <strain evidence="1 2">DSM 45927</strain>
    </source>
</reference>
<comment type="caution">
    <text evidence="1">The sequence shown here is derived from an EMBL/GenBank/DDBJ whole genome shotgun (WGS) entry which is preliminary data.</text>
</comment>
<evidence type="ECO:0000313" key="1">
    <source>
        <dbReference type="EMBL" id="NYI98258.1"/>
    </source>
</evidence>
<sequence length="88" mass="9884">MAWNAEEDRCQYEDAYRLKQVVGVRWLVMWGPGSRGFWAFHQGPVVVPPLSAPTAPQLHDAIDHMERWLPGGGVHRPAGPPSSFHPPF</sequence>